<organism evidence="2 3">
    <name type="scientific">Methanothermococcus okinawensis</name>
    <dbReference type="NCBI Taxonomy" id="155863"/>
    <lineage>
        <taxon>Archaea</taxon>
        <taxon>Methanobacteriati</taxon>
        <taxon>Methanobacteriota</taxon>
        <taxon>Methanomada group</taxon>
        <taxon>Methanococci</taxon>
        <taxon>Methanococcales</taxon>
        <taxon>Methanococcaceae</taxon>
        <taxon>Methanothermococcus</taxon>
    </lineage>
</organism>
<dbReference type="AlphaFoldDB" id="A0A833DRX8"/>
<dbReference type="Gene3D" id="3.40.50.300">
    <property type="entry name" value="P-loop containing nucleotide triphosphate hydrolases"/>
    <property type="match status" value="1"/>
</dbReference>
<dbReference type="InterPro" id="IPR027417">
    <property type="entry name" value="P-loop_NTPase"/>
</dbReference>
<evidence type="ECO:0000313" key="2">
    <source>
        <dbReference type="EMBL" id="HIP17646.1"/>
    </source>
</evidence>
<gene>
    <name evidence="2" type="ORF">EYG76_05065</name>
</gene>
<dbReference type="Proteomes" id="UP000605144">
    <property type="component" value="Unassembled WGS sequence"/>
</dbReference>
<evidence type="ECO:0000313" key="3">
    <source>
        <dbReference type="Proteomes" id="UP000605144"/>
    </source>
</evidence>
<dbReference type="SUPFAM" id="SSF52540">
    <property type="entry name" value="P-loop containing nucleoside triphosphate hydrolases"/>
    <property type="match status" value="1"/>
</dbReference>
<comment type="caution">
    <text evidence="2">The sequence shown here is derived from an EMBL/GenBank/DDBJ whole genome shotgun (WGS) entry which is preliminary data.</text>
</comment>
<reference evidence="2" key="1">
    <citation type="journal article" date="2020" name="ISME J.">
        <title>Gammaproteobacteria mediating utilization of methyl-, sulfur- and petroleum organic compounds in deep ocean hydrothermal plumes.</title>
        <authorList>
            <person name="Zhou Z."/>
            <person name="Liu Y."/>
            <person name="Pan J."/>
            <person name="Cron B.R."/>
            <person name="Toner B.M."/>
            <person name="Anantharaman K."/>
            <person name="Breier J.A."/>
            <person name="Dick G.J."/>
            <person name="Li M."/>
        </authorList>
    </citation>
    <scope>NUCLEOTIDE SEQUENCE</scope>
    <source>
        <strain evidence="2">SZUA-1385</strain>
    </source>
</reference>
<dbReference type="PANTHER" id="PTHR38149:SF1">
    <property type="entry name" value="ATPASE"/>
    <property type="match status" value="1"/>
</dbReference>
<sequence length="443" mass="50828">MKTWQFIEEVIKYIDTSNLNRESLKSSNRNKLFYASEQGDKKIKIVLPFIFRRGDLINLNKYGLEGSTSKIIEYIKEKMRRGKFPQLSGNLGRRYRELYEPLTVVNCDMNIGSNLWRADKYNYIEEDQIHLLLRMVFEEKNPKEIGRKIDELSQELEEFIEKIPYNSLERENINIINQKDLRNKLDDLGLISFIGDNSIPARSYTPIRRHFRIAGPKEGANIPFITPKELNPIEVELYDGTIITGLGIQKKEVFIITGRNAQGKTTLLEGIESGQDDHLIGDGREYIITTRNLSKATTGTMEMHGCDISLFFEKLPKGLNGTPKNVIGRASGSMTMAYMIQRAMARGVNLILIDEDNSAVNLLVSGLLSNWFEGVKPLSEIILKERERLCCGFIITTSSLDLLTAAGDRAIYLEDHRVKYLDLKYFKRELSKYYLRLSKELGD</sequence>
<dbReference type="InterPro" id="IPR046834">
    <property type="entry name" value="ABC_ATPase_C"/>
</dbReference>
<protein>
    <recommendedName>
        <fullName evidence="1">ATPase of the ABC class C-terminal domain-containing protein</fullName>
    </recommendedName>
</protein>
<proteinExistence type="predicted"/>
<dbReference type="Pfam" id="PF09818">
    <property type="entry name" value="ABC_ATPase"/>
    <property type="match status" value="1"/>
</dbReference>
<dbReference type="PANTHER" id="PTHR38149">
    <property type="entry name" value="ATPASE"/>
    <property type="match status" value="1"/>
</dbReference>
<name>A0A833DRX8_9EURY</name>
<dbReference type="CDD" id="cd00267">
    <property type="entry name" value="ABC_ATPase"/>
    <property type="match status" value="1"/>
</dbReference>
<evidence type="ECO:0000259" key="1">
    <source>
        <dbReference type="Pfam" id="PF09818"/>
    </source>
</evidence>
<accession>A0A833DRX8</accession>
<dbReference type="EMBL" id="DQSV01000097">
    <property type="protein sequence ID" value="HIP17646.1"/>
    <property type="molecule type" value="Genomic_DNA"/>
</dbReference>
<feature type="domain" description="ATPase of the ABC class C-terminal" evidence="1">
    <location>
        <begin position="167"/>
        <end position="432"/>
    </location>
</feature>
<dbReference type="InterPro" id="IPR019195">
    <property type="entry name" value="ABC_ATPase_put"/>
</dbReference>